<reference evidence="3" key="1">
    <citation type="submission" date="2019-08" db="EMBL/GenBank/DDBJ databases">
        <authorList>
            <person name="Kucharzyk K."/>
            <person name="Murdoch R.W."/>
            <person name="Higgins S."/>
            <person name="Loffler F."/>
        </authorList>
    </citation>
    <scope>NUCLEOTIDE SEQUENCE</scope>
</reference>
<keyword evidence="2" id="KW-0479">Metal-binding</keyword>
<name>A0A645IH25_9ZZZZ</name>
<protein>
    <submittedName>
        <fullName evidence="3">GTP cyclohydrolase 1 type 2</fullName>
    </submittedName>
</protein>
<evidence type="ECO:0000313" key="3">
    <source>
        <dbReference type="EMBL" id="MPN50286.1"/>
    </source>
</evidence>
<proteinExistence type="inferred from homology"/>
<dbReference type="AlphaFoldDB" id="A0A645IH25"/>
<dbReference type="SUPFAM" id="SSF102705">
    <property type="entry name" value="NIF3 (NGG1p interacting factor 3)-like"/>
    <property type="match status" value="1"/>
</dbReference>
<comment type="caution">
    <text evidence="3">The sequence shown here is derived from an EMBL/GenBank/DDBJ whole genome shotgun (WGS) entry which is preliminary data.</text>
</comment>
<dbReference type="PANTHER" id="PTHR13799">
    <property type="entry name" value="NGG1 INTERACTING FACTOR 3"/>
    <property type="match status" value="1"/>
</dbReference>
<dbReference type="EMBL" id="VSSQ01114313">
    <property type="protein sequence ID" value="MPN50286.1"/>
    <property type="molecule type" value="Genomic_DNA"/>
</dbReference>
<dbReference type="Gene3D" id="3.40.1390.30">
    <property type="entry name" value="NIF3 (NGG1p interacting factor 3)-like"/>
    <property type="match status" value="1"/>
</dbReference>
<organism evidence="3">
    <name type="scientific">bioreactor metagenome</name>
    <dbReference type="NCBI Taxonomy" id="1076179"/>
    <lineage>
        <taxon>unclassified sequences</taxon>
        <taxon>metagenomes</taxon>
        <taxon>ecological metagenomes</taxon>
    </lineage>
</organism>
<gene>
    <name evidence="3" type="ORF">SDC9_197912</name>
</gene>
<evidence type="ECO:0000256" key="2">
    <source>
        <dbReference type="ARBA" id="ARBA00022723"/>
    </source>
</evidence>
<dbReference type="InterPro" id="IPR036069">
    <property type="entry name" value="DUF34/NIF3_sf"/>
</dbReference>
<comment type="similarity">
    <text evidence="1">Belongs to the GTP cyclohydrolase I type 2/NIF3 family.</text>
</comment>
<dbReference type="GO" id="GO:0016787">
    <property type="term" value="F:hydrolase activity"/>
    <property type="evidence" value="ECO:0007669"/>
    <property type="project" value="UniProtKB-KW"/>
</dbReference>
<dbReference type="GO" id="GO:0005737">
    <property type="term" value="C:cytoplasm"/>
    <property type="evidence" value="ECO:0007669"/>
    <property type="project" value="TreeGrafter"/>
</dbReference>
<dbReference type="Pfam" id="PF01784">
    <property type="entry name" value="DUF34_NIF3"/>
    <property type="match status" value="1"/>
</dbReference>
<dbReference type="PANTHER" id="PTHR13799:SF14">
    <property type="entry name" value="GTP CYCLOHYDROLASE 1 TYPE 2 HOMOLOG"/>
    <property type="match status" value="1"/>
</dbReference>
<sequence length="150" mass="15417">MHTNYDAAGSSVNDALADALGISGALPLAGGVRIGFARPTPLYAFADRVGERLGGVVRRYGRPETIVSRIAVLGGAGGDSAEIAQRAGADAFVTGEIGYHRALSALDGGMCVLEAGHAATEWPAVRHMAGILRSTGLDIEITESAIEPFL</sequence>
<accession>A0A645IH25</accession>
<dbReference type="InterPro" id="IPR002678">
    <property type="entry name" value="DUF34/NIF3"/>
</dbReference>
<dbReference type="GO" id="GO:0046872">
    <property type="term" value="F:metal ion binding"/>
    <property type="evidence" value="ECO:0007669"/>
    <property type="project" value="UniProtKB-KW"/>
</dbReference>
<keyword evidence="3" id="KW-0378">Hydrolase</keyword>
<evidence type="ECO:0000256" key="1">
    <source>
        <dbReference type="ARBA" id="ARBA00006964"/>
    </source>
</evidence>